<dbReference type="Pfam" id="PF16138">
    <property type="entry name" value="DUF4846"/>
    <property type="match status" value="1"/>
</dbReference>
<keyword evidence="3" id="KW-1185">Reference proteome</keyword>
<dbReference type="AlphaFoldDB" id="A0A432LMF4"/>
<dbReference type="InterPro" id="IPR032315">
    <property type="entry name" value="DUF4846"/>
</dbReference>
<evidence type="ECO:0008006" key="4">
    <source>
        <dbReference type="Google" id="ProtNLM"/>
    </source>
</evidence>
<comment type="caution">
    <text evidence="2">The sequence shown here is derived from an EMBL/GenBank/DDBJ whole genome shotgun (WGS) entry which is preliminary data.</text>
</comment>
<sequence length="283" mass="32331">MKHFISFVIILSSCCCLSCAKGQAGVTENGNIAKEEITTTADSTPYTRFDVPKGYKRVETNTGSFAEYLRTMPLKPRGTDLRYYNGTIKSEHYDGGVADLDFGYQSTNQCADAVIFLRALYLWQQKRYNEIHFNFTNGFRADYSRWANGDRIVVNTKTWHCSWAHKKGKDYGYPTFRKYLDIVFNYAGTLSLEKELTLVTDNKIEIGDVLINGGSPGHTVIVVDKAVSTTDPTDAVYLLAQSFMPAQEIEIFNKWFHINPSEKYFESPSWVFKGNYHRRFANE</sequence>
<dbReference type="Proteomes" id="UP000278983">
    <property type="component" value="Unassembled WGS sequence"/>
</dbReference>
<feature type="chain" id="PRO_5019488848" description="DUF4846 domain-containing protein" evidence="1">
    <location>
        <begin position="21"/>
        <end position="283"/>
    </location>
</feature>
<protein>
    <recommendedName>
        <fullName evidence="4">DUF4846 domain-containing protein</fullName>
    </recommendedName>
</protein>
<dbReference type="EMBL" id="RYYU01000001">
    <property type="protein sequence ID" value="RUL60023.1"/>
    <property type="molecule type" value="Genomic_DNA"/>
</dbReference>
<gene>
    <name evidence="2" type="ORF">EHV08_09865</name>
</gene>
<dbReference type="OrthoDB" id="5511471at2"/>
<dbReference type="RefSeq" id="WP_126679118.1">
    <property type="nucleotide sequence ID" value="NZ_RYYU01000001.1"/>
</dbReference>
<feature type="signal peptide" evidence="1">
    <location>
        <begin position="1"/>
        <end position="20"/>
    </location>
</feature>
<keyword evidence="1" id="KW-0732">Signal</keyword>
<evidence type="ECO:0000313" key="2">
    <source>
        <dbReference type="EMBL" id="RUL60023.1"/>
    </source>
</evidence>
<evidence type="ECO:0000256" key="1">
    <source>
        <dbReference type="SAM" id="SignalP"/>
    </source>
</evidence>
<reference evidence="2 3" key="1">
    <citation type="submission" date="2018-12" db="EMBL/GenBank/DDBJ databases">
        <title>Genome sequencing of Prevotella sp. KCOM 3155 (= JS262).</title>
        <authorList>
            <person name="Kook J.-K."/>
            <person name="Park S.-N."/>
            <person name="Lim Y.K."/>
        </authorList>
    </citation>
    <scope>NUCLEOTIDE SEQUENCE [LARGE SCALE GENOMIC DNA]</scope>
    <source>
        <strain evidence="2 3">KCOM 3155</strain>
    </source>
</reference>
<accession>A0A432LMF4</accession>
<evidence type="ECO:0000313" key="3">
    <source>
        <dbReference type="Proteomes" id="UP000278983"/>
    </source>
</evidence>
<proteinExistence type="predicted"/>
<name>A0A432LMF4_9BACT</name>
<organism evidence="2 3">
    <name type="scientific">Prevotella koreensis</name>
    <dbReference type="NCBI Taxonomy" id="2490854"/>
    <lineage>
        <taxon>Bacteria</taxon>
        <taxon>Pseudomonadati</taxon>
        <taxon>Bacteroidota</taxon>
        <taxon>Bacteroidia</taxon>
        <taxon>Bacteroidales</taxon>
        <taxon>Prevotellaceae</taxon>
        <taxon>Prevotella</taxon>
    </lineage>
</organism>